<dbReference type="RefSeq" id="WP_190473861.1">
    <property type="nucleotide sequence ID" value="NZ_JACJPW010000124.1"/>
</dbReference>
<reference evidence="6" key="2">
    <citation type="submission" date="2020-08" db="EMBL/GenBank/DDBJ databases">
        <authorList>
            <person name="Chen M."/>
            <person name="Teng W."/>
            <person name="Zhao L."/>
            <person name="Hu C."/>
            <person name="Zhou Y."/>
            <person name="Han B."/>
            <person name="Song L."/>
            <person name="Shu W."/>
        </authorList>
    </citation>
    <scope>NUCLEOTIDE SEQUENCE</scope>
    <source>
        <strain evidence="6">FACHB-1375</strain>
    </source>
</reference>
<comment type="caution">
    <text evidence="6">The sequence shown here is derived from an EMBL/GenBank/DDBJ whole genome shotgun (WGS) entry which is preliminary data.</text>
</comment>
<dbReference type="SUPFAM" id="SSF141072">
    <property type="entry name" value="CalX-like"/>
    <property type="match status" value="4"/>
</dbReference>
<dbReference type="EMBL" id="JACJPW010000124">
    <property type="protein sequence ID" value="MBD2185492.1"/>
    <property type="molecule type" value="Genomic_DNA"/>
</dbReference>
<feature type="domain" description="Calx-beta" evidence="5">
    <location>
        <begin position="582"/>
        <end position="688"/>
    </location>
</feature>
<dbReference type="SMART" id="SM00710">
    <property type="entry name" value="PbH1"/>
    <property type="match status" value="9"/>
</dbReference>
<feature type="domain" description="Calx-beta" evidence="5">
    <location>
        <begin position="354"/>
        <end position="453"/>
    </location>
</feature>
<organism evidence="6 7">
    <name type="scientific">Aerosakkonema funiforme FACHB-1375</name>
    <dbReference type="NCBI Taxonomy" id="2949571"/>
    <lineage>
        <taxon>Bacteria</taxon>
        <taxon>Bacillati</taxon>
        <taxon>Cyanobacteriota</taxon>
        <taxon>Cyanophyceae</taxon>
        <taxon>Oscillatoriophycideae</taxon>
        <taxon>Aerosakkonematales</taxon>
        <taxon>Aerosakkonemataceae</taxon>
        <taxon>Aerosakkonema</taxon>
    </lineage>
</organism>
<dbReference type="InterPro" id="IPR003644">
    <property type="entry name" value="Calx_beta"/>
</dbReference>
<proteinExistence type="predicted"/>
<dbReference type="SUPFAM" id="SSF51126">
    <property type="entry name" value="Pectin lyase-like"/>
    <property type="match status" value="1"/>
</dbReference>
<evidence type="ECO:0000256" key="3">
    <source>
        <dbReference type="ARBA" id="ARBA00022837"/>
    </source>
</evidence>
<dbReference type="InterPro" id="IPR051171">
    <property type="entry name" value="CaCA"/>
</dbReference>
<evidence type="ECO:0000259" key="5">
    <source>
        <dbReference type="SMART" id="SM00237"/>
    </source>
</evidence>
<keyword evidence="2" id="KW-0677">Repeat</keyword>
<sequence length="1064" mass="108651">MATNPITGVLGRNFGYTNDTTGINAFKAEWLTAAQNQGIQIYGTSFNGIQTDYLTTTAQNNLNFSNGSTVSYGDEYGMGVANAYYGWWTATTKVRAEINYNPNTGQSETLTYKWAPNKTIQDAFIDLSLFVPKSAEGAGTEVGFLQAFKNGAPVSVTGVRMVNENTVSGTQTSIQNATNGVTFLADDGTNGDFKFKVFGAFDELRFSSKAYANPSATQPTYTDSTGTYISDSSDYLVQQIKYTGTEETIGSLQFSNPVFTVNENGTPVAAVTVTRTGGSFGAVSGTVNLSNGTATAPGDYTSTPIVVNFADGDTAPKTVLIPITDDTLIEPTETINLTLTNPTNGATIGTQNTATLNVVDNDTSLQFSQPVFSVNEDGTPVVTVTVTRTGDTTAAVGATVNLSNGTATAPGDYTNSPITVNFAAGDNTPKTITIPVVDDTLVEGNETINLTLTNPTGGATIGTQGTATLTVIDNDTPGTIQFSNPQYVVGEDGTPVLAVTLNRTGGSAGAVSATVNLADGTAVAPADYANNPIVVNWANGDTASKIVTIPIVDDTLVEPDETVNLSLSNPTGGATIGTQNTATLTILDNDVPLIKPVVFVAALDPVAGEPGHPDGNGAFQFARTGGDITQPLTIRYTTTGTATAGSDYTPLTGTVTIAAGSAVSAPVTITPLTDSINEATESVVVTVAEDIAYQVGSADSSTVRIAESNPLIVPNGAGSILRYNSSGTLLGSFNNFTTAVAGSAANDILVAQSGTYTEPGTVTIDKPLTIRGANAGISPTSGSLNAPSVVSGPASQAVFTLAGGLSNVTIEGLRIQTNSENAIRLQSAGSNIVVRQNEFFGPGGTNTSIVYLDANGAAGSSASVIDNLIRDVTTAPGSVTSGVQAFRFDTVTITDNQIANLTGPGVAADAITGMGIINHNTISNIAQQGIQLAGGNATIDNNDITNANTSSAADRGGIRLRSSGLVPGLNLGTVDVLSNTITNSFNGVAIANGTSVPATVAINDNNLIGNANAALYHGGSGTLDATNNWWDSNTGPIVGGTGVNHIAGAGAGLVTYNPFSTTPM</sequence>
<keyword evidence="1" id="KW-0732">Signal</keyword>
<dbReference type="AlphaFoldDB" id="A0A926VKC7"/>
<dbReference type="GO" id="GO:0030001">
    <property type="term" value="P:metal ion transport"/>
    <property type="evidence" value="ECO:0007669"/>
    <property type="project" value="TreeGrafter"/>
</dbReference>
<keyword evidence="7" id="KW-1185">Reference proteome</keyword>
<evidence type="ECO:0000256" key="4">
    <source>
        <dbReference type="ARBA" id="ARBA00023065"/>
    </source>
</evidence>
<dbReference type="Pfam" id="PF13229">
    <property type="entry name" value="Beta_helix"/>
    <property type="match status" value="1"/>
</dbReference>
<evidence type="ECO:0000313" key="6">
    <source>
        <dbReference type="EMBL" id="MBD2185492.1"/>
    </source>
</evidence>
<dbReference type="InterPro" id="IPR011050">
    <property type="entry name" value="Pectin_lyase_fold/virulence"/>
</dbReference>
<dbReference type="SMART" id="SM00237">
    <property type="entry name" value="Calx_beta"/>
    <property type="match status" value="4"/>
</dbReference>
<evidence type="ECO:0000313" key="7">
    <source>
        <dbReference type="Proteomes" id="UP000641646"/>
    </source>
</evidence>
<dbReference type="GO" id="GO:0016020">
    <property type="term" value="C:membrane"/>
    <property type="evidence" value="ECO:0007669"/>
    <property type="project" value="InterPro"/>
</dbReference>
<gene>
    <name evidence="6" type="ORF">H6G03_31220</name>
</gene>
<dbReference type="Proteomes" id="UP000641646">
    <property type="component" value="Unassembled WGS sequence"/>
</dbReference>
<keyword evidence="4" id="KW-0406">Ion transport</keyword>
<feature type="domain" description="Calx-beta" evidence="5">
    <location>
        <begin position="467"/>
        <end position="568"/>
    </location>
</feature>
<dbReference type="InterPro" id="IPR039448">
    <property type="entry name" value="Beta_helix"/>
</dbReference>
<keyword evidence="3" id="KW-0106">Calcium</keyword>
<name>A0A926VKC7_9CYAN</name>
<dbReference type="GO" id="GO:0007154">
    <property type="term" value="P:cell communication"/>
    <property type="evidence" value="ECO:0007669"/>
    <property type="project" value="InterPro"/>
</dbReference>
<accession>A0A926VKC7</accession>
<dbReference type="InterPro" id="IPR012334">
    <property type="entry name" value="Pectin_lyas_fold"/>
</dbReference>
<feature type="domain" description="Calx-beta" evidence="5">
    <location>
        <begin position="236"/>
        <end position="340"/>
    </location>
</feature>
<dbReference type="Gene3D" id="2.160.20.10">
    <property type="entry name" value="Single-stranded right-handed beta-helix, Pectin lyase-like"/>
    <property type="match status" value="1"/>
</dbReference>
<evidence type="ECO:0000256" key="2">
    <source>
        <dbReference type="ARBA" id="ARBA00022737"/>
    </source>
</evidence>
<dbReference type="PANTHER" id="PTHR11878:SF65">
    <property type="entry name" value="NA_CA-EXCHANGE PROTEIN, ISOFORM G"/>
    <property type="match status" value="1"/>
</dbReference>
<protein>
    <submittedName>
        <fullName evidence="6">Right-handed parallel beta-helix repeat-containing protein</fullName>
    </submittedName>
</protein>
<dbReference type="Gene3D" id="2.60.40.2030">
    <property type="match status" value="4"/>
</dbReference>
<reference evidence="6" key="1">
    <citation type="journal article" date="2015" name="ISME J.">
        <title>Draft Genome Sequence of Streptomyces incarnatus NRRL8089, which Produces the Nucleoside Antibiotic Sinefungin.</title>
        <authorList>
            <person name="Oshima K."/>
            <person name="Hattori M."/>
            <person name="Shimizu H."/>
            <person name="Fukuda K."/>
            <person name="Nemoto M."/>
            <person name="Inagaki K."/>
            <person name="Tamura T."/>
        </authorList>
    </citation>
    <scope>NUCLEOTIDE SEQUENCE</scope>
    <source>
        <strain evidence="6">FACHB-1375</strain>
    </source>
</reference>
<evidence type="ECO:0000256" key="1">
    <source>
        <dbReference type="ARBA" id="ARBA00022729"/>
    </source>
</evidence>
<dbReference type="PANTHER" id="PTHR11878">
    <property type="entry name" value="SODIUM/CALCIUM EXCHANGER"/>
    <property type="match status" value="1"/>
</dbReference>
<dbReference type="InterPro" id="IPR006626">
    <property type="entry name" value="PbH1"/>
</dbReference>
<dbReference type="Pfam" id="PF03160">
    <property type="entry name" value="Calx-beta"/>
    <property type="match status" value="2"/>
</dbReference>
<dbReference type="InterPro" id="IPR038081">
    <property type="entry name" value="CalX-like_sf"/>
</dbReference>
<keyword evidence="4" id="KW-0813">Transport</keyword>